<reference evidence="1 2" key="1">
    <citation type="submission" date="2020-06" db="EMBL/GenBank/DDBJ databases">
        <title>Transcriptomic and genomic resources for Thalictrum thalictroides and T. hernandezii: Facilitating candidate gene discovery in an emerging model plant lineage.</title>
        <authorList>
            <person name="Arias T."/>
            <person name="Riano-Pachon D.M."/>
            <person name="Di Stilio V.S."/>
        </authorList>
    </citation>
    <scope>NUCLEOTIDE SEQUENCE [LARGE SCALE GENOMIC DNA]</scope>
    <source>
        <strain evidence="2">cv. WT478/WT964</strain>
        <tissue evidence="1">Leaves</tissue>
    </source>
</reference>
<protein>
    <submittedName>
        <fullName evidence="1">Uncharacterized protein</fullName>
    </submittedName>
</protein>
<dbReference type="AlphaFoldDB" id="A0A7J6V8M8"/>
<comment type="caution">
    <text evidence="1">The sequence shown here is derived from an EMBL/GenBank/DDBJ whole genome shotgun (WGS) entry which is preliminary data.</text>
</comment>
<organism evidence="1 2">
    <name type="scientific">Thalictrum thalictroides</name>
    <name type="common">Rue-anemone</name>
    <name type="synonym">Anemone thalictroides</name>
    <dbReference type="NCBI Taxonomy" id="46969"/>
    <lineage>
        <taxon>Eukaryota</taxon>
        <taxon>Viridiplantae</taxon>
        <taxon>Streptophyta</taxon>
        <taxon>Embryophyta</taxon>
        <taxon>Tracheophyta</taxon>
        <taxon>Spermatophyta</taxon>
        <taxon>Magnoliopsida</taxon>
        <taxon>Ranunculales</taxon>
        <taxon>Ranunculaceae</taxon>
        <taxon>Thalictroideae</taxon>
        <taxon>Thalictrum</taxon>
    </lineage>
</organism>
<name>A0A7J6V8M8_THATH</name>
<gene>
    <name evidence="1" type="ORF">FRX31_029276</name>
</gene>
<evidence type="ECO:0000313" key="1">
    <source>
        <dbReference type="EMBL" id="KAF5181137.1"/>
    </source>
</evidence>
<sequence length="54" mass="6246">MDDTQYDEFVAAEHRLMETEYGDLAAAERRVLETEYDEYGTNASGLVRLRMAIE</sequence>
<keyword evidence="2" id="KW-1185">Reference proteome</keyword>
<dbReference type="Proteomes" id="UP000554482">
    <property type="component" value="Unassembled WGS sequence"/>
</dbReference>
<proteinExistence type="predicted"/>
<accession>A0A7J6V8M8</accession>
<dbReference type="EMBL" id="JABWDY010036536">
    <property type="protein sequence ID" value="KAF5181137.1"/>
    <property type="molecule type" value="Genomic_DNA"/>
</dbReference>
<feature type="non-terminal residue" evidence="1">
    <location>
        <position position="54"/>
    </location>
</feature>
<evidence type="ECO:0000313" key="2">
    <source>
        <dbReference type="Proteomes" id="UP000554482"/>
    </source>
</evidence>